<keyword evidence="14" id="KW-1185">Reference proteome</keyword>
<dbReference type="InterPro" id="IPR014017">
    <property type="entry name" value="DNA_helicase_UvrD-like_C"/>
</dbReference>
<feature type="domain" description="UvrD-like helicase ATP-binding" evidence="12">
    <location>
        <begin position="6"/>
        <end position="314"/>
    </location>
</feature>
<dbReference type="InterPro" id="IPR014016">
    <property type="entry name" value="UvrD-like_ATP-bd"/>
</dbReference>
<reference evidence="13 14" key="1">
    <citation type="submission" date="2018-10" db="EMBL/GenBank/DDBJ databases">
        <title>Draft genome sequence of Bacillus salarius IM0101, isolated from a hypersaline soil in Inner Mongolia, China.</title>
        <authorList>
            <person name="Yamprayoonswat W."/>
            <person name="Boonvisut S."/>
            <person name="Jumpathong W."/>
            <person name="Sittihan S."/>
            <person name="Ruangsuj P."/>
            <person name="Wanthongcharoen S."/>
            <person name="Thongpramul N."/>
            <person name="Pimmason S."/>
            <person name="Yu B."/>
            <person name="Yasawong M."/>
        </authorList>
    </citation>
    <scope>NUCLEOTIDE SEQUENCE [LARGE SCALE GENOMIC DNA]</scope>
    <source>
        <strain evidence="13 14">IM0101</strain>
    </source>
</reference>
<feature type="binding site" evidence="11">
    <location>
        <begin position="27"/>
        <end position="34"/>
    </location>
    <ligand>
        <name>ATP</name>
        <dbReference type="ChEBI" id="CHEBI:30616"/>
    </ligand>
</feature>
<evidence type="ECO:0000259" key="12">
    <source>
        <dbReference type="PROSITE" id="PS51198"/>
    </source>
</evidence>
<evidence type="ECO:0000256" key="8">
    <source>
        <dbReference type="ARBA" id="ARBA00034617"/>
    </source>
</evidence>
<dbReference type="GO" id="GO:0016887">
    <property type="term" value="F:ATP hydrolysis activity"/>
    <property type="evidence" value="ECO:0007669"/>
    <property type="project" value="RHEA"/>
</dbReference>
<keyword evidence="7" id="KW-0413">Isomerase</keyword>
<dbReference type="Gene3D" id="1.10.10.160">
    <property type="match status" value="1"/>
</dbReference>
<protein>
    <recommendedName>
        <fullName evidence="9">DNA 3'-5' helicase</fullName>
        <ecNumber evidence="9">5.6.2.4</ecNumber>
    </recommendedName>
</protein>
<dbReference type="SUPFAM" id="SSF52540">
    <property type="entry name" value="P-loop containing nucleoside triphosphate hydrolases"/>
    <property type="match status" value="1"/>
</dbReference>
<comment type="similarity">
    <text evidence="1">Belongs to the helicase family. UvrD subfamily.</text>
</comment>
<dbReference type="Pfam" id="PF13361">
    <property type="entry name" value="UvrD_C"/>
    <property type="match status" value="2"/>
</dbReference>
<evidence type="ECO:0000313" key="13">
    <source>
        <dbReference type="EMBL" id="RSL29915.1"/>
    </source>
</evidence>
<dbReference type="PANTHER" id="PTHR11070">
    <property type="entry name" value="UVRD / RECB / PCRA DNA HELICASE FAMILY MEMBER"/>
    <property type="match status" value="1"/>
</dbReference>
<dbReference type="AlphaFoldDB" id="A0A3R9R8X2"/>
<dbReference type="GO" id="GO:0003677">
    <property type="term" value="F:DNA binding"/>
    <property type="evidence" value="ECO:0007669"/>
    <property type="project" value="UniProtKB-KW"/>
</dbReference>
<dbReference type="CDD" id="cd17932">
    <property type="entry name" value="DEXQc_UvrD"/>
    <property type="match status" value="1"/>
</dbReference>
<keyword evidence="6" id="KW-0238">DNA-binding</keyword>
<dbReference type="RefSeq" id="WP_125561615.1">
    <property type="nucleotide sequence ID" value="NZ_RBVX01000047.1"/>
</dbReference>
<comment type="catalytic activity">
    <reaction evidence="10">
        <text>ATP + H2O = ADP + phosphate + H(+)</text>
        <dbReference type="Rhea" id="RHEA:13065"/>
        <dbReference type="ChEBI" id="CHEBI:15377"/>
        <dbReference type="ChEBI" id="CHEBI:15378"/>
        <dbReference type="ChEBI" id="CHEBI:30616"/>
        <dbReference type="ChEBI" id="CHEBI:43474"/>
        <dbReference type="ChEBI" id="CHEBI:456216"/>
        <dbReference type="EC" id="5.6.2.4"/>
    </reaction>
</comment>
<dbReference type="InterPro" id="IPR027417">
    <property type="entry name" value="P-loop_NTPase"/>
</dbReference>
<evidence type="ECO:0000256" key="10">
    <source>
        <dbReference type="ARBA" id="ARBA00048988"/>
    </source>
</evidence>
<evidence type="ECO:0000256" key="2">
    <source>
        <dbReference type="ARBA" id="ARBA00022741"/>
    </source>
</evidence>
<organism evidence="13 14">
    <name type="scientific">Salibacterium salarium</name>
    <dbReference type="NCBI Taxonomy" id="284579"/>
    <lineage>
        <taxon>Bacteria</taxon>
        <taxon>Bacillati</taxon>
        <taxon>Bacillota</taxon>
        <taxon>Bacilli</taxon>
        <taxon>Bacillales</taxon>
        <taxon>Bacillaceae</taxon>
    </lineage>
</organism>
<dbReference type="EMBL" id="RBVX01000047">
    <property type="protein sequence ID" value="RSL29915.1"/>
    <property type="molecule type" value="Genomic_DNA"/>
</dbReference>
<evidence type="ECO:0000256" key="4">
    <source>
        <dbReference type="ARBA" id="ARBA00022806"/>
    </source>
</evidence>
<name>A0A3R9R8X2_9BACI</name>
<evidence type="ECO:0000256" key="11">
    <source>
        <dbReference type="PROSITE-ProRule" id="PRU00560"/>
    </source>
</evidence>
<evidence type="ECO:0000256" key="7">
    <source>
        <dbReference type="ARBA" id="ARBA00023235"/>
    </source>
</evidence>
<evidence type="ECO:0000256" key="3">
    <source>
        <dbReference type="ARBA" id="ARBA00022801"/>
    </source>
</evidence>
<dbReference type="InterPro" id="IPR013986">
    <property type="entry name" value="DExx_box_DNA_helicase_dom_sf"/>
</dbReference>
<accession>A0A3R9R8X2</accession>
<keyword evidence="4 11" id="KW-0347">Helicase</keyword>
<keyword evidence="3 11" id="KW-0378">Hydrolase</keyword>
<dbReference type="Pfam" id="PF00580">
    <property type="entry name" value="UvrD-helicase"/>
    <property type="match status" value="1"/>
</dbReference>
<keyword evidence="5 11" id="KW-0067">ATP-binding</keyword>
<dbReference type="GO" id="GO:0005829">
    <property type="term" value="C:cytosol"/>
    <property type="evidence" value="ECO:0007669"/>
    <property type="project" value="TreeGrafter"/>
</dbReference>
<proteinExistence type="inferred from homology"/>
<evidence type="ECO:0000256" key="1">
    <source>
        <dbReference type="ARBA" id="ARBA00009922"/>
    </source>
</evidence>
<evidence type="ECO:0000256" key="6">
    <source>
        <dbReference type="ARBA" id="ARBA00023125"/>
    </source>
</evidence>
<dbReference type="Gene3D" id="1.10.486.10">
    <property type="entry name" value="PCRA, domain 4"/>
    <property type="match status" value="1"/>
</dbReference>
<dbReference type="InterPro" id="IPR000212">
    <property type="entry name" value="DNA_helicase_UvrD/REP"/>
</dbReference>
<dbReference type="GO" id="GO:0000725">
    <property type="term" value="P:recombinational repair"/>
    <property type="evidence" value="ECO:0007669"/>
    <property type="project" value="TreeGrafter"/>
</dbReference>
<dbReference type="PANTHER" id="PTHR11070:SF2">
    <property type="entry name" value="ATP-DEPENDENT DNA HELICASE SRS2"/>
    <property type="match status" value="1"/>
</dbReference>
<dbReference type="Proteomes" id="UP000275076">
    <property type="component" value="Unassembled WGS sequence"/>
</dbReference>
<keyword evidence="2 11" id="KW-0547">Nucleotide-binding</keyword>
<dbReference type="EC" id="5.6.2.4" evidence="9"/>
<dbReference type="PROSITE" id="PS51198">
    <property type="entry name" value="UVRD_HELICASE_ATP_BIND"/>
    <property type="match status" value="1"/>
</dbReference>
<dbReference type="GO" id="GO:0043138">
    <property type="term" value="F:3'-5' DNA helicase activity"/>
    <property type="evidence" value="ECO:0007669"/>
    <property type="project" value="UniProtKB-EC"/>
</dbReference>
<dbReference type="Gene3D" id="3.40.50.300">
    <property type="entry name" value="P-loop containing nucleotide triphosphate hydrolases"/>
    <property type="match status" value="3"/>
</dbReference>
<gene>
    <name evidence="13" type="ORF">D7Z54_28675</name>
</gene>
<dbReference type="GO" id="GO:0005524">
    <property type="term" value="F:ATP binding"/>
    <property type="evidence" value="ECO:0007669"/>
    <property type="project" value="UniProtKB-UniRule"/>
</dbReference>
<comment type="caution">
    <text evidence="13">The sequence shown here is derived from an EMBL/GenBank/DDBJ whole genome shotgun (WGS) entry which is preliminary data.</text>
</comment>
<comment type="catalytic activity">
    <reaction evidence="8">
        <text>Couples ATP hydrolysis with the unwinding of duplex DNA by translocating in the 3'-5' direction.</text>
        <dbReference type="EC" id="5.6.2.4"/>
    </reaction>
</comment>
<evidence type="ECO:0000256" key="9">
    <source>
        <dbReference type="ARBA" id="ARBA00034808"/>
    </source>
</evidence>
<evidence type="ECO:0000256" key="5">
    <source>
        <dbReference type="ARBA" id="ARBA00022840"/>
    </source>
</evidence>
<dbReference type="OrthoDB" id="9810135at2"/>
<evidence type="ECO:0000313" key="14">
    <source>
        <dbReference type="Proteomes" id="UP000275076"/>
    </source>
</evidence>
<sequence length="605" mass="70064">MNKILDKLNEQQLQAVKDTSQFVQINAGPGTGKTTTLAAKMLYAQIELEIPVSNMVGISFSRSAKSHLLNKLEDFTADLGYGGRPSIFTFHSLAFRIIKKAIELGDSKFKSYIEHVDTRDFISYQPSLIQNLCKDYNDVESRLHAICEAFNKARQGNLLNGGPLITWKDVDDKETYHVPTYSYGRLLVKGHDLKEFWKRVEKLERKYRITDYNGMIIEAINILNKSGKTYDYFANMYNYIFVDEYQDTSIAQETLLFSLLSNDQHVTVVGDKNQTIYTFNGSNSYNLDRFLHQAKNVYHSEPTKIILERNYRSPQQILDVTNSLVHEEHYVYSETRTLQQPAVVETHNYQLASHYISTEIDRLITKENVNPSNICILYRKNSEHSPQADSVKKQLDEFDIAYTEEVNNRKTEKSLSQKVLKLQEENQGEELGNIVAYLEDEKIKQFVKECMRDGATDTDDLLEYLMELEETEESSTSAHNEAVHFRTVHSAKGLEFPYVFILYLGDKEFPHSSKPDIEEERRLLYVGLTRAQEQLYIIGKKGLHFESFLDRCLRNDVQHILYRSYIDEEVSNVFSDKDKKAIDQTNKSQTSLVDELEELQDLFND</sequence>